<dbReference type="HOGENOM" id="CLU_167355_1_0_9"/>
<feature type="transmembrane region" description="Helical" evidence="1">
    <location>
        <begin position="21"/>
        <end position="42"/>
    </location>
</feature>
<protein>
    <submittedName>
        <fullName evidence="2">Pro-sigmaK processing inhibitor BofA</fullName>
    </submittedName>
</protein>
<sequence length="85" mass="9488">MADIYENKRRKKGAFDMPEERPHFVVNFIIRAILGIAIIFFVNEFLSGKGISLHVGMNPVTFLTSGVLGIPGVALLYGITFYQNL</sequence>
<feature type="transmembrane region" description="Helical" evidence="1">
    <location>
        <begin position="62"/>
        <end position="82"/>
    </location>
</feature>
<name>C0C209_9FIRM</name>
<accession>C0C209</accession>
<dbReference type="AlphaFoldDB" id="C0C209"/>
<keyword evidence="3" id="KW-1185">Reference proteome</keyword>
<dbReference type="Proteomes" id="UP000004893">
    <property type="component" value="Unassembled WGS sequence"/>
</dbReference>
<evidence type="ECO:0000313" key="2">
    <source>
        <dbReference type="EMBL" id="EEG74173.1"/>
    </source>
</evidence>
<proteinExistence type="predicted"/>
<dbReference type="InterPro" id="IPR010001">
    <property type="entry name" value="BofA"/>
</dbReference>
<dbReference type="eggNOG" id="ENOG5033DYJ">
    <property type="taxonomic scope" value="Bacteria"/>
</dbReference>
<gene>
    <name evidence="2" type="primary">bofA</name>
    <name evidence="2" type="ORF">CLOHYLEM_06180</name>
</gene>
<evidence type="ECO:0000256" key="1">
    <source>
        <dbReference type="SAM" id="Phobius"/>
    </source>
</evidence>
<dbReference type="STRING" id="553973.CLOHYLEM_06180"/>
<reference evidence="2" key="1">
    <citation type="submission" date="2009-02" db="EMBL/GenBank/DDBJ databases">
        <authorList>
            <person name="Fulton L."/>
            <person name="Clifton S."/>
            <person name="Fulton B."/>
            <person name="Xu J."/>
            <person name="Minx P."/>
            <person name="Pepin K.H."/>
            <person name="Johnson M."/>
            <person name="Bhonagiri V."/>
            <person name="Nash W.E."/>
            <person name="Mardis E.R."/>
            <person name="Wilson R.K."/>
        </authorList>
    </citation>
    <scope>NUCLEOTIDE SEQUENCE [LARGE SCALE GENOMIC DNA]</scope>
    <source>
        <strain evidence="2">DSM 15053</strain>
    </source>
</reference>
<dbReference type="Pfam" id="PF07441">
    <property type="entry name" value="BofA"/>
    <property type="match status" value="1"/>
</dbReference>
<evidence type="ECO:0000313" key="3">
    <source>
        <dbReference type="Proteomes" id="UP000004893"/>
    </source>
</evidence>
<keyword evidence="1" id="KW-0812">Transmembrane</keyword>
<keyword evidence="1" id="KW-0472">Membrane</keyword>
<dbReference type="EMBL" id="ABYI02000022">
    <property type="protein sequence ID" value="EEG74173.1"/>
    <property type="molecule type" value="Genomic_DNA"/>
</dbReference>
<keyword evidence="1" id="KW-1133">Transmembrane helix</keyword>
<reference evidence="2" key="2">
    <citation type="submission" date="2013-06" db="EMBL/GenBank/DDBJ databases">
        <title>Draft genome sequence of Clostridium hylemonae (DSM 15053).</title>
        <authorList>
            <person name="Sudarsanam P."/>
            <person name="Ley R."/>
            <person name="Guruge J."/>
            <person name="Turnbaugh P.J."/>
            <person name="Mahowald M."/>
            <person name="Liep D."/>
            <person name="Gordon J."/>
        </authorList>
    </citation>
    <scope>NUCLEOTIDE SEQUENCE</scope>
    <source>
        <strain evidence="2">DSM 15053</strain>
    </source>
</reference>
<comment type="caution">
    <text evidence="2">The sequence shown here is derived from an EMBL/GenBank/DDBJ whole genome shotgun (WGS) entry which is preliminary data.</text>
</comment>
<organism evidence="2 3">
    <name type="scientific">[Clostridium] hylemonae DSM 15053</name>
    <dbReference type="NCBI Taxonomy" id="553973"/>
    <lineage>
        <taxon>Bacteria</taxon>
        <taxon>Bacillati</taxon>
        <taxon>Bacillota</taxon>
        <taxon>Clostridia</taxon>
        <taxon>Lachnospirales</taxon>
        <taxon>Lachnospiraceae</taxon>
    </lineage>
</organism>